<dbReference type="OrthoDB" id="371339at2759"/>
<protein>
    <submittedName>
        <fullName evidence="2">Uncharacterized protein</fullName>
    </submittedName>
</protein>
<sequence>MKRIAPVRPGGAKEGAASSPAPQASASVGNPGSAALSEQQQTPGDKDPSPSFLSNQIRDIFASYEQYIDYKCDHVALNERETRWDPDFLNKGSGVHMQHKHAENASMLQELLNVKRHPLSDFYPLPLEAMKRRSDRDGPPYTEVDFLDQLGSLSDPPEGSRKTRAVLEIDSYTSIVEAEREQPFLIGLLQPLPSGLEVVLSIDNWRVKCNCSTDALLLKGVLPPLPAGRHFLSICTRSGYPLALLLRSSQTDKKDRKDKDEFKRVSPVFNIPFVVVRAPRRRQDPPLCYSTLKPRHETTLPATGPYTTADLDALVATSGVMIGTNRVGIPRTRKSGLIVGPNGRLVAEPKGQDFTARLAECLDSATKPKNVPVFGDPEIVLADSAYTCDVRIPLPFKISLFNSCAATSRLSIACFHSRVFVFEPYGVLSAHIFTKSCYSDIYTIFGFTLSPTEAAPHASASFRNRARASYIPGLDRFEATERLCADTRFWRYVDGCVPCKNDVAAKFMIEDFERVECPVPPMLRHARNPYADYPEGLEIAPGVSLFFEPWPEDVLPVPKRFAGDEFRQVSTAAAMQAVEAVLSQKGKAPGASAPKEESKSSREGHNSLKVEPQFFSVTLCVGKYIFNSVVGVEASVLEFIVNRWLRLVPEKKTATIATEPADSGITEQAISRKQ</sequence>
<dbReference type="EMBL" id="AHZU02000061">
    <property type="protein sequence ID" value="KFG48981.1"/>
    <property type="molecule type" value="Genomic_DNA"/>
</dbReference>
<dbReference type="Proteomes" id="UP000028837">
    <property type="component" value="Unassembled WGS sequence"/>
</dbReference>
<comment type="caution">
    <text evidence="2">The sequence shown here is derived from an EMBL/GenBank/DDBJ whole genome shotgun (WGS) entry which is preliminary data.</text>
</comment>
<accession>A0A086KX63</accession>
<gene>
    <name evidence="2" type="ORF">TGDOM2_274120</name>
</gene>
<dbReference type="AlphaFoldDB" id="A0A086KX63"/>
<evidence type="ECO:0000256" key="1">
    <source>
        <dbReference type="SAM" id="MobiDB-lite"/>
    </source>
</evidence>
<reference evidence="2 3" key="1">
    <citation type="submission" date="2014-02" db="EMBL/GenBank/DDBJ databases">
        <authorList>
            <person name="Sibley D."/>
            <person name="Venepally P."/>
            <person name="Karamycheva S."/>
            <person name="Hadjithomas M."/>
            <person name="Khan A."/>
            <person name="Brunk B."/>
            <person name="Roos D."/>
            <person name="Caler E."/>
            <person name="Lorenzi H."/>
        </authorList>
    </citation>
    <scope>NUCLEOTIDE SEQUENCE [LARGE SCALE GENOMIC DNA]</scope>
    <source>
        <strain evidence="2 3">GAB2-2007-GAL-DOM2</strain>
    </source>
</reference>
<name>A0A086KX63_TOXGO</name>
<dbReference type="VEuPathDB" id="ToxoDB:TGDOM2_274120"/>
<feature type="compositionally biased region" description="Low complexity" evidence="1">
    <location>
        <begin position="16"/>
        <end position="27"/>
    </location>
</feature>
<feature type="region of interest" description="Disordered" evidence="1">
    <location>
        <begin position="585"/>
        <end position="605"/>
    </location>
</feature>
<feature type="compositionally biased region" description="Basic and acidic residues" evidence="1">
    <location>
        <begin position="594"/>
        <end position="605"/>
    </location>
</feature>
<evidence type="ECO:0000313" key="2">
    <source>
        <dbReference type="EMBL" id="KFG48981.1"/>
    </source>
</evidence>
<feature type="region of interest" description="Disordered" evidence="1">
    <location>
        <begin position="1"/>
        <end position="53"/>
    </location>
</feature>
<evidence type="ECO:0000313" key="3">
    <source>
        <dbReference type="Proteomes" id="UP000028837"/>
    </source>
</evidence>
<proteinExistence type="predicted"/>
<organism evidence="2 3">
    <name type="scientific">Toxoplasma gondii GAB2-2007-GAL-DOM2</name>
    <dbReference type="NCBI Taxonomy" id="1130820"/>
    <lineage>
        <taxon>Eukaryota</taxon>
        <taxon>Sar</taxon>
        <taxon>Alveolata</taxon>
        <taxon>Apicomplexa</taxon>
        <taxon>Conoidasida</taxon>
        <taxon>Coccidia</taxon>
        <taxon>Eucoccidiorida</taxon>
        <taxon>Eimeriorina</taxon>
        <taxon>Sarcocystidae</taxon>
        <taxon>Toxoplasma</taxon>
    </lineage>
</organism>